<dbReference type="Gene3D" id="3.40.50.150">
    <property type="entry name" value="Vaccinia Virus protein VP39"/>
    <property type="match status" value="1"/>
</dbReference>
<dbReference type="EMBL" id="CAADIW010000022">
    <property type="protein sequence ID" value="VFS27042.1"/>
    <property type="molecule type" value="Genomic_DNA"/>
</dbReference>
<evidence type="ECO:0008006" key="3">
    <source>
        <dbReference type="Google" id="ProtNLM"/>
    </source>
</evidence>
<sequence>MSDSQHTLAFRHSAQYWDDRYRLAGNSGAGSYGRLADFKAEVLNGFVALNTLHSVMEFGCGDGNQLSLSRYPRYTGFDISVHALERCQRRFADDPTKDFFPVSEWNGRTAELALSLDVIYHLIEDDVFSQYMKTLFSAGEKFVAIYASNDEKLNELLGGHVKHVRHRRFTDWVVKNLAESWELHDWVPNRYPFDVRDQNNTSFADFYIFRRIG</sequence>
<accession>A0A484XTP2</accession>
<evidence type="ECO:0000313" key="2">
    <source>
        <dbReference type="Proteomes" id="UP000351155"/>
    </source>
</evidence>
<dbReference type="RefSeq" id="WP_006177443.1">
    <property type="nucleotide sequence ID" value="NZ_CABKNU010000009.1"/>
</dbReference>
<organism evidence="1 2">
    <name type="scientific">Enterobacter cancerogenus</name>
    <dbReference type="NCBI Taxonomy" id="69218"/>
    <lineage>
        <taxon>Bacteria</taxon>
        <taxon>Pseudomonadati</taxon>
        <taxon>Pseudomonadota</taxon>
        <taxon>Gammaproteobacteria</taxon>
        <taxon>Enterobacterales</taxon>
        <taxon>Enterobacteriaceae</taxon>
        <taxon>Enterobacter</taxon>
        <taxon>Enterobacter cloacae complex</taxon>
    </lineage>
</organism>
<dbReference type="SUPFAM" id="SSF53335">
    <property type="entry name" value="S-adenosyl-L-methionine-dependent methyltransferases"/>
    <property type="match status" value="1"/>
</dbReference>
<protein>
    <recommendedName>
        <fullName evidence="3">Methyltransferase domain-containing protein</fullName>
    </recommendedName>
</protein>
<name>A0A484XTP2_9ENTR</name>
<evidence type="ECO:0000313" key="1">
    <source>
        <dbReference type="EMBL" id="VFS27042.1"/>
    </source>
</evidence>
<gene>
    <name evidence="1" type="ORF">NCTC12126_02605</name>
</gene>
<proteinExistence type="predicted"/>
<dbReference type="AlphaFoldDB" id="A0A484XTP2"/>
<dbReference type="InterPro" id="IPR029063">
    <property type="entry name" value="SAM-dependent_MTases_sf"/>
</dbReference>
<dbReference type="Proteomes" id="UP000351155">
    <property type="component" value="Unassembled WGS sequence"/>
</dbReference>
<reference evidence="1 2" key="1">
    <citation type="submission" date="2019-03" db="EMBL/GenBank/DDBJ databases">
        <authorList>
            <consortium name="Pathogen Informatics"/>
        </authorList>
    </citation>
    <scope>NUCLEOTIDE SEQUENCE [LARGE SCALE GENOMIC DNA]</scope>
    <source>
        <strain evidence="1 2">NCTC12126</strain>
    </source>
</reference>